<name>A0A0K2T999_LEPSM</name>
<organism evidence="1">
    <name type="scientific">Lepeophtheirus salmonis</name>
    <name type="common">Salmon louse</name>
    <name type="synonym">Caligus salmonis</name>
    <dbReference type="NCBI Taxonomy" id="72036"/>
    <lineage>
        <taxon>Eukaryota</taxon>
        <taxon>Metazoa</taxon>
        <taxon>Ecdysozoa</taxon>
        <taxon>Arthropoda</taxon>
        <taxon>Crustacea</taxon>
        <taxon>Multicrustacea</taxon>
        <taxon>Hexanauplia</taxon>
        <taxon>Copepoda</taxon>
        <taxon>Siphonostomatoida</taxon>
        <taxon>Caligidae</taxon>
        <taxon>Lepeophtheirus</taxon>
    </lineage>
</organism>
<proteinExistence type="predicted"/>
<dbReference type="AlphaFoldDB" id="A0A0K2T999"/>
<dbReference type="EMBL" id="HACA01005232">
    <property type="protein sequence ID" value="CDW22593.1"/>
    <property type="molecule type" value="Transcribed_RNA"/>
</dbReference>
<sequence>MSSLHLKRLIYVKSEMKLEDC</sequence>
<evidence type="ECO:0000313" key="1">
    <source>
        <dbReference type="EMBL" id="CDW22593.1"/>
    </source>
</evidence>
<accession>A0A0K2T999</accession>
<protein>
    <submittedName>
        <fullName evidence="1">Uncharacterized protein</fullName>
    </submittedName>
</protein>
<reference evidence="1" key="1">
    <citation type="submission" date="2014-05" db="EMBL/GenBank/DDBJ databases">
        <authorList>
            <person name="Chronopoulou M."/>
        </authorList>
    </citation>
    <scope>NUCLEOTIDE SEQUENCE</scope>
    <source>
        <tissue evidence="1">Whole organism</tissue>
    </source>
</reference>